<keyword evidence="1 4" id="KW-0349">Heme</keyword>
<evidence type="ECO:0000313" key="7">
    <source>
        <dbReference type="EMBL" id="NEH93818.1"/>
    </source>
</evidence>
<evidence type="ECO:0000256" key="3">
    <source>
        <dbReference type="ARBA" id="ARBA00023004"/>
    </source>
</evidence>
<dbReference type="InterPro" id="IPR051459">
    <property type="entry name" value="Cytochrome_c-type_DH"/>
</dbReference>
<dbReference type="PROSITE" id="PS51007">
    <property type="entry name" value="CYTC"/>
    <property type="match status" value="1"/>
</dbReference>
<protein>
    <submittedName>
        <fullName evidence="7">C-type cytochrome</fullName>
    </submittedName>
</protein>
<dbReference type="PANTHER" id="PTHR35008:SF4">
    <property type="entry name" value="BLL4482 PROTEIN"/>
    <property type="match status" value="1"/>
</dbReference>
<accession>A0A6N9ZM84</accession>
<proteinExistence type="predicted"/>
<comment type="caution">
    <text evidence="7">The sequence shown here is derived from an EMBL/GenBank/DDBJ whole genome shotgun (WGS) entry which is preliminary data.</text>
</comment>
<evidence type="ECO:0000313" key="8">
    <source>
        <dbReference type="Proteomes" id="UP000468864"/>
    </source>
</evidence>
<evidence type="ECO:0000256" key="5">
    <source>
        <dbReference type="SAM" id="SignalP"/>
    </source>
</evidence>
<feature type="signal peptide" evidence="5">
    <location>
        <begin position="1"/>
        <end position="40"/>
    </location>
</feature>
<dbReference type="SUPFAM" id="SSF46626">
    <property type="entry name" value="Cytochrome c"/>
    <property type="match status" value="1"/>
</dbReference>
<dbReference type="Proteomes" id="UP000468864">
    <property type="component" value="Unassembled WGS sequence"/>
</dbReference>
<organism evidence="7 8">
    <name type="scientific">Rhizobium laguerreae</name>
    <dbReference type="NCBI Taxonomy" id="1076926"/>
    <lineage>
        <taxon>Bacteria</taxon>
        <taxon>Pseudomonadati</taxon>
        <taxon>Pseudomonadota</taxon>
        <taxon>Alphaproteobacteria</taxon>
        <taxon>Hyphomicrobiales</taxon>
        <taxon>Rhizobiaceae</taxon>
        <taxon>Rhizobium/Agrobacterium group</taxon>
        <taxon>Rhizobium</taxon>
    </lineage>
</organism>
<keyword evidence="5" id="KW-0732">Signal</keyword>
<dbReference type="InterPro" id="IPR009056">
    <property type="entry name" value="Cyt_c-like_dom"/>
</dbReference>
<dbReference type="PANTHER" id="PTHR35008">
    <property type="entry name" value="BLL4482 PROTEIN-RELATED"/>
    <property type="match status" value="1"/>
</dbReference>
<dbReference type="GO" id="GO:0009055">
    <property type="term" value="F:electron transfer activity"/>
    <property type="evidence" value="ECO:0007669"/>
    <property type="project" value="InterPro"/>
</dbReference>
<keyword evidence="3 4" id="KW-0408">Iron</keyword>
<gene>
    <name evidence="7" type="ORF">GR206_22805</name>
</gene>
<dbReference type="Pfam" id="PF00034">
    <property type="entry name" value="Cytochrom_C"/>
    <property type="match status" value="1"/>
</dbReference>
<dbReference type="AlphaFoldDB" id="A0A6N9ZM84"/>
<keyword evidence="2 4" id="KW-0479">Metal-binding</keyword>
<dbReference type="GO" id="GO:0020037">
    <property type="term" value="F:heme binding"/>
    <property type="evidence" value="ECO:0007669"/>
    <property type="project" value="InterPro"/>
</dbReference>
<dbReference type="InterPro" id="IPR036909">
    <property type="entry name" value="Cyt_c-like_dom_sf"/>
</dbReference>
<dbReference type="EMBL" id="WUEP01000018">
    <property type="protein sequence ID" value="NEH93818.1"/>
    <property type="molecule type" value="Genomic_DNA"/>
</dbReference>
<dbReference type="RefSeq" id="WP_163881112.1">
    <property type="nucleotide sequence ID" value="NZ_WUEP01000018.1"/>
</dbReference>
<evidence type="ECO:0000259" key="6">
    <source>
        <dbReference type="PROSITE" id="PS51007"/>
    </source>
</evidence>
<feature type="chain" id="PRO_5026678607" evidence="5">
    <location>
        <begin position="41"/>
        <end position="185"/>
    </location>
</feature>
<dbReference type="GO" id="GO:0046872">
    <property type="term" value="F:metal ion binding"/>
    <property type="evidence" value="ECO:0007669"/>
    <property type="project" value="UniProtKB-KW"/>
</dbReference>
<evidence type="ECO:0000256" key="2">
    <source>
        <dbReference type="ARBA" id="ARBA00022723"/>
    </source>
</evidence>
<name>A0A6N9ZM84_9HYPH</name>
<reference evidence="7 8" key="1">
    <citation type="submission" date="2019-12" db="EMBL/GenBank/DDBJ databases">
        <title>Rhizobium genotypes associated with high levels of biological nitrogen fixation by grain legumes in a temperate-maritime cropping system.</title>
        <authorList>
            <person name="Maluk M."/>
            <person name="Francesc Ferrando Molina F."/>
            <person name="Lopez Del Egido L."/>
            <person name="Lafos M."/>
            <person name="Langarica-Fuentes A."/>
            <person name="Gebre Yohannes G."/>
            <person name="Young M.W."/>
            <person name="Martin P."/>
            <person name="Gantlett R."/>
            <person name="Kenicer G."/>
            <person name="Hawes C."/>
            <person name="Begg G.S."/>
            <person name="Quilliam R.S."/>
            <person name="Squire G.R."/>
            <person name="Poole P.S."/>
            <person name="Young P.W."/>
            <person name="Iannetta P.M."/>
            <person name="James E.K."/>
        </authorList>
    </citation>
    <scope>NUCLEOTIDE SEQUENCE [LARGE SCALE GENOMIC DNA]</scope>
    <source>
        <strain evidence="7 8">JHI2449</strain>
    </source>
</reference>
<evidence type="ECO:0000256" key="4">
    <source>
        <dbReference type="PROSITE-ProRule" id="PRU00433"/>
    </source>
</evidence>
<feature type="domain" description="Cytochrome c" evidence="6">
    <location>
        <begin position="44"/>
        <end position="156"/>
    </location>
</feature>
<dbReference type="Gene3D" id="1.10.760.10">
    <property type="entry name" value="Cytochrome c-like domain"/>
    <property type="match status" value="1"/>
</dbReference>
<evidence type="ECO:0000256" key="1">
    <source>
        <dbReference type="ARBA" id="ARBA00022617"/>
    </source>
</evidence>
<sequence length="185" mass="19342">MSIHDFRSAVTRVASRAARRVLPAAFAALAAAVGSPPAGAADSELVERGKYLVTIASCTDCHTPGHFLGKPDMTRHLGGSEVGFEIPDVGVFYGSNLTPDEETGLGRWSERDIVTAIRTGKRPDGRMLAPIMPWAALAELTDSDAGAIAAYLKSLPAVSNKVPGPFGPGEAPTSFVMKIVAPAEK</sequence>